<dbReference type="AlphaFoldDB" id="A0A413T4I2"/>
<name>A0A413T4I2_9BACT</name>
<accession>A0A413T4I2</accession>
<evidence type="ECO:0000313" key="4">
    <source>
        <dbReference type="Proteomes" id="UP000283855"/>
    </source>
</evidence>
<feature type="chain" id="PRO_5019444801" evidence="1">
    <location>
        <begin position="21"/>
        <end position="215"/>
    </location>
</feature>
<organism evidence="3 4">
    <name type="scientific">Phocaeicola coprophilus</name>
    <dbReference type="NCBI Taxonomy" id="387090"/>
    <lineage>
        <taxon>Bacteria</taxon>
        <taxon>Pseudomonadati</taxon>
        <taxon>Bacteroidota</taxon>
        <taxon>Bacteroidia</taxon>
        <taxon>Bacteroidales</taxon>
        <taxon>Bacteroidaceae</taxon>
        <taxon>Phocaeicola</taxon>
    </lineage>
</organism>
<dbReference type="EMBL" id="QSFT01000002">
    <property type="protein sequence ID" value="RHA78613.1"/>
    <property type="molecule type" value="Genomic_DNA"/>
</dbReference>
<evidence type="ECO:0000256" key="1">
    <source>
        <dbReference type="SAM" id="SignalP"/>
    </source>
</evidence>
<gene>
    <name evidence="3" type="ORF">DW921_01305</name>
</gene>
<feature type="signal peptide" evidence="1">
    <location>
        <begin position="1"/>
        <end position="20"/>
    </location>
</feature>
<evidence type="ECO:0000313" key="3">
    <source>
        <dbReference type="EMBL" id="RHA78613.1"/>
    </source>
</evidence>
<proteinExistence type="predicted"/>
<reference evidence="3 4" key="1">
    <citation type="submission" date="2018-08" db="EMBL/GenBank/DDBJ databases">
        <title>A genome reference for cultivated species of the human gut microbiota.</title>
        <authorList>
            <person name="Zou Y."/>
            <person name="Xue W."/>
            <person name="Luo G."/>
        </authorList>
    </citation>
    <scope>NUCLEOTIDE SEQUENCE [LARGE SCALE GENOMIC DNA]</scope>
    <source>
        <strain evidence="3 4">AM42-38</strain>
    </source>
</reference>
<feature type="domain" description="Outer membrane protein beta-barrel" evidence="2">
    <location>
        <begin position="20"/>
        <end position="195"/>
    </location>
</feature>
<sequence length="215" mass="23921">MKHFLYILLCLLACTRSAYAQQWHFGVEGGYTLNSFHAPTLQTSSRSGFKAGGVVNYTFKSNFLLESGLAFDRKGGTLSGSSIAGQRINQVEANNMDYLHLPFLMGYAFHLGKQFALLPQAGGYLNTGIGGSEFCSGHDPYNQPYTNAIEIFSSRNNLYYRPFSRMDAGLLFAASLQYRKIRLKVSYELGLSRIHSTYGSPENKTLGISAVYLFR</sequence>
<keyword evidence="1" id="KW-0732">Signal</keyword>
<dbReference type="InterPro" id="IPR036709">
    <property type="entry name" value="Autotransporte_beta_dom_sf"/>
</dbReference>
<dbReference type="SUPFAM" id="SSF103515">
    <property type="entry name" value="Autotransporter"/>
    <property type="match status" value="1"/>
</dbReference>
<dbReference type="Pfam" id="PF13568">
    <property type="entry name" value="OMP_b-brl_2"/>
    <property type="match status" value="1"/>
</dbReference>
<comment type="caution">
    <text evidence="3">The sequence shown here is derived from an EMBL/GenBank/DDBJ whole genome shotgun (WGS) entry which is preliminary data.</text>
</comment>
<dbReference type="InterPro" id="IPR025665">
    <property type="entry name" value="Beta-barrel_OMP_2"/>
</dbReference>
<evidence type="ECO:0000259" key="2">
    <source>
        <dbReference type="Pfam" id="PF13568"/>
    </source>
</evidence>
<dbReference type="Proteomes" id="UP000283855">
    <property type="component" value="Unassembled WGS sequence"/>
</dbReference>
<dbReference type="RefSeq" id="WP_118399870.1">
    <property type="nucleotide sequence ID" value="NZ_CABJGD010000002.1"/>
</dbReference>
<protein>
    <submittedName>
        <fullName evidence="3">PorT family protein</fullName>
    </submittedName>
</protein>